<evidence type="ECO:0000313" key="14">
    <source>
        <dbReference type="Proteomes" id="UP001428290"/>
    </source>
</evidence>
<accession>A0ABP9WZZ5</accession>
<comment type="caution">
    <text evidence="13">The sequence shown here is derived from an EMBL/GenBank/DDBJ whole genome shotgun (WGS) entry which is preliminary data.</text>
</comment>
<dbReference type="PIRSF" id="PIRSF036979">
    <property type="entry name" value="Arginase"/>
    <property type="match status" value="1"/>
</dbReference>
<keyword evidence="4 12" id="KW-0056">Arginine metabolism</keyword>
<dbReference type="InterPro" id="IPR006035">
    <property type="entry name" value="Ureohydrolase"/>
</dbReference>
<comment type="cofactor">
    <cofactor evidence="12">
        <name>Mn(2+)</name>
        <dbReference type="ChEBI" id="CHEBI:29035"/>
    </cofactor>
    <text evidence="12">Binds 2 manganese ions per subunit.</text>
</comment>
<reference evidence="13 14" key="1">
    <citation type="submission" date="2024-02" db="EMBL/GenBank/DDBJ databases">
        <title>Herpetosiphon gulosus NBRC 112829.</title>
        <authorList>
            <person name="Ichikawa N."/>
            <person name="Katano-Makiyama Y."/>
            <person name="Hidaka K."/>
        </authorList>
    </citation>
    <scope>NUCLEOTIDE SEQUENCE [LARGE SCALE GENOMIC DNA]</scope>
    <source>
        <strain evidence="13 14">NBRC 112829</strain>
    </source>
</reference>
<evidence type="ECO:0000256" key="7">
    <source>
        <dbReference type="ARBA" id="ARBA00023211"/>
    </source>
</evidence>
<dbReference type="RefSeq" id="WP_345722376.1">
    <property type="nucleotide sequence ID" value="NZ_BAABRU010000008.1"/>
</dbReference>
<dbReference type="InterPro" id="IPR023696">
    <property type="entry name" value="Ureohydrolase_dom_sf"/>
</dbReference>
<dbReference type="PROSITE" id="PS51409">
    <property type="entry name" value="ARGINASE_2"/>
    <property type="match status" value="1"/>
</dbReference>
<evidence type="ECO:0000256" key="9">
    <source>
        <dbReference type="NCBIfam" id="TIGR01229"/>
    </source>
</evidence>
<comment type="pathway">
    <text evidence="1">Nitrogen metabolism; urea cycle; L-ornithine and urea from L-arginine: step 1/1.</text>
</comment>
<proteinExistence type="inferred from homology"/>
<evidence type="ECO:0000256" key="6">
    <source>
        <dbReference type="ARBA" id="ARBA00022801"/>
    </source>
</evidence>
<sequence length="308" mass="33074">MLIDLIGVPLDLGAGRRGVDMGPSAIRYAGLRSQLEELGHTVIDRGNLTASIAETLPVGDLTLRYFEPIRDTLIQLASEVDQSCSQGHVPVVLGGDHSLGLGSVSGAAHNRDIGVLWIDAHGDFNIPSTSPSGNIHGMPLAALCGYGDERLIHLSGQRLANSMINPHRVALVAVRDLDPEERQLLTEAGVQVFATEYIDRYGMYETMVRAISVANQARDGFYVSFDLDVLDPAVAPGVGTPVPGGLTYREAHLAAELIAESGRMIGLDIVEVNPILDDRNRTATVAVEIALSTLGKRVWHKQHPRTAL</sequence>
<gene>
    <name evidence="13" type="primary">rocF</name>
    <name evidence="13" type="ORF">Hgul01_02564</name>
</gene>
<dbReference type="InterPro" id="IPR014033">
    <property type="entry name" value="Arginase"/>
</dbReference>
<dbReference type="EC" id="3.5.3.1" evidence="2 9"/>
<evidence type="ECO:0000256" key="10">
    <source>
        <dbReference type="PROSITE-ProRule" id="PRU00742"/>
    </source>
</evidence>
<dbReference type="PANTHER" id="PTHR43782:SF3">
    <property type="entry name" value="ARGINASE"/>
    <property type="match status" value="1"/>
</dbReference>
<dbReference type="PANTHER" id="PTHR43782">
    <property type="entry name" value="ARGINASE"/>
    <property type="match status" value="1"/>
</dbReference>
<evidence type="ECO:0000256" key="1">
    <source>
        <dbReference type="ARBA" id="ARBA00005098"/>
    </source>
</evidence>
<dbReference type="Pfam" id="PF00491">
    <property type="entry name" value="Arginase"/>
    <property type="match status" value="1"/>
</dbReference>
<name>A0ABP9WZZ5_9CHLR</name>
<dbReference type="NCBIfam" id="TIGR01229">
    <property type="entry name" value="rocF_arginase"/>
    <property type="match status" value="1"/>
</dbReference>
<evidence type="ECO:0000256" key="3">
    <source>
        <dbReference type="ARBA" id="ARBA00018123"/>
    </source>
</evidence>
<dbReference type="InterPro" id="IPR020855">
    <property type="entry name" value="Ureohydrolase_Mn_BS"/>
</dbReference>
<dbReference type="EMBL" id="BAABRU010000008">
    <property type="protein sequence ID" value="GAA5528762.1"/>
    <property type="molecule type" value="Genomic_DNA"/>
</dbReference>
<keyword evidence="6 11" id="KW-0378">Hydrolase</keyword>
<evidence type="ECO:0000256" key="4">
    <source>
        <dbReference type="ARBA" id="ARBA00022503"/>
    </source>
</evidence>
<dbReference type="CDD" id="cd09989">
    <property type="entry name" value="Arginase"/>
    <property type="match status" value="1"/>
</dbReference>
<comment type="similarity">
    <text evidence="10 11">Belongs to the arginase family.</text>
</comment>
<dbReference type="PROSITE" id="PS01053">
    <property type="entry name" value="ARGINASE_1"/>
    <property type="match status" value="1"/>
</dbReference>
<evidence type="ECO:0000313" key="13">
    <source>
        <dbReference type="EMBL" id="GAA5528762.1"/>
    </source>
</evidence>
<evidence type="ECO:0000256" key="8">
    <source>
        <dbReference type="ARBA" id="ARBA00047391"/>
    </source>
</evidence>
<keyword evidence="5 12" id="KW-0479">Metal-binding</keyword>
<dbReference type="SUPFAM" id="SSF52768">
    <property type="entry name" value="Arginase/deacetylase"/>
    <property type="match status" value="1"/>
</dbReference>
<evidence type="ECO:0000256" key="11">
    <source>
        <dbReference type="RuleBase" id="RU003684"/>
    </source>
</evidence>
<dbReference type="Proteomes" id="UP001428290">
    <property type="component" value="Unassembled WGS sequence"/>
</dbReference>
<comment type="catalytic activity">
    <reaction evidence="8 12">
        <text>L-arginine + H2O = urea + L-ornithine</text>
        <dbReference type="Rhea" id="RHEA:20569"/>
        <dbReference type="ChEBI" id="CHEBI:15377"/>
        <dbReference type="ChEBI" id="CHEBI:16199"/>
        <dbReference type="ChEBI" id="CHEBI:32682"/>
        <dbReference type="ChEBI" id="CHEBI:46911"/>
        <dbReference type="EC" id="3.5.3.1"/>
    </reaction>
</comment>
<keyword evidence="7 12" id="KW-0464">Manganese</keyword>
<dbReference type="Gene3D" id="3.40.800.10">
    <property type="entry name" value="Ureohydrolase domain"/>
    <property type="match status" value="1"/>
</dbReference>
<dbReference type="PRINTS" id="PR00116">
    <property type="entry name" value="ARGINASE"/>
</dbReference>
<evidence type="ECO:0000256" key="12">
    <source>
        <dbReference type="RuleBase" id="RU361159"/>
    </source>
</evidence>
<protein>
    <recommendedName>
        <fullName evidence="3 9">Arginase</fullName>
        <ecNumber evidence="2 9">3.5.3.1</ecNumber>
    </recommendedName>
</protein>
<evidence type="ECO:0000256" key="2">
    <source>
        <dbReference type="ARBA" id="ARBA00012168"/>
    </source>
</evidence>
<evidence type="ECO:0000256" key="5">
    <source>
        <dbReference type="ARBA" id="ARBA00022723"/>
    </source>
</evidence>
<organism evidence="13 14">
    <name type="scientific">Herpetosiphon gulosus</name>
    <dbReference type="NCBI Taxonomy" id="1973496"/>
    <lineage>
        <taxon>Bacteria</taxon>
        <taxon>Bacillati</taxon>
        <taxon>Chloroflexota</taxon>
        <taxon>Chloroflexia</taxon>
        <taxon>Herpetosiphonales</taxon>
        <taxon>Herpetosiphonaceae</taxon>
        <taxon>Herpetosiphon</taxon>
    </lineage>
</organism>
<keyword evidence="14" id="KW-1185">Reference proteome</keyword>